<feature type="compositionally biased region" description="Low complexity" evidence="1">
    <location>
        <begin position="366"/>
        <end position="382"/>
    </location>
</feature>
<organism evidence="4 5">
    <name type="scientific">Streptomyces gamaensis</name>
    <dbReference type="NCBI Taxonomy" id="1763542"/>
    <lineage>
        <taxon>Bacteria</taxon>
        <taxon>Bacillati</taxon>
        <taxon>Actinomycetota</taxon>
        <taxon>Actinomycetes</taxon>
        <taxon>Kitasatosporales</taxon>
        <taxon>Streptomycetaceae</taxon>
        <taxon>Streptomyces</taxon>
    </lineage>
</organism>
<dbReference type="PROSITE" id="PS50011">
    <property type="entry name" value="PROTEIN_KINASE_DOM"/>
    <property type="match status" value="1"/>
</dbReference>
<keyword evidence="5" id="KW-1185">Reference proteome</keyword>
<feature type="compositionally biased region" description="Gly residues" evidence="1">
    <location>
        <begin position="383"/>
        <end position="399"/>
    </location>
</feature>
<proteinExistence type="predicted"/>
<evidence type="ECO:0000313" key="5">
    <source>
        <dbReference type="Proteomes" id="UP001596083"/>
    </source>
</evidence>
<protein>
    <recommendedName>
        <fullName evidence="3">Protein kinase domain-containing protein</fullName>
    </recommendedName>
</protein>
<dbReference type="RefSeq" id="WP_390317349.1">
    <property type="nucleotide sequence ID" value="NZ_JBHSPB010000009.1"/>
</dbReference>
<dbReference type="Proteomes" id="UP001596083">
    <property type="component" value="Unassembled WGS sequence"/>
</dbReference>
<comment type="caution">
    <text evidence="4">The sequence shown here is derived from an EMBL/GenBank/DDBJ whole genome shotgun (WGS) entry which is preliminary data.</text>
</comment>
<feature type="domain" description="Protein kinase" evidence="3">
    <location>
        <begin position="1"/>
        <end position="234"/>
    </location>
</feature>
<name>A0ABW0Z2S5_9ACTN</name>
<feature type="compositionally biased region" description="Low complexity" evidence="1">
    <location>
        <begin position="27"/>
        <end position="41"/>
    </location>
</feature>
<feature type="region of interest" description="Disordered" evidence="1">
    <location>
        <begin position="244"/>
        <end position="329"/>
    </location>
</feature>
<dbReference type="InterPro" id="IPR000719">
    <property type="entry name" value="Prot_kinase_dom"/>
</dbReference>
<gene>
    <name evidence="4" type="ORF">ACFP1Z_16500</name>
</gene>
<evidence type="ECO:0000256" key="1">
    <source>
        <dbReference type="SAM" id="MobiDB-lite"/>
    </source>
</evidence>
<feature type="transmembrane region" description="Helical" evidence="2">
    <location>
        <begin position="336"/>
        <end position="356"/>
    </location>
</feature>
<keyword evidence="2" id="KW-0812">Transmembrane</keyword>
<evidence type="ECO:0000313" key="4">
    <source>
        <dbReference type="EMBL" id="MFC5721774.1"/>
    </source>
</evidence>
<accession>A0ABW0Z2S5</accession>
<feature type="compositionally biased region" description="Basic and acidic residues" evidence="1">
    <location>
        <begin position="306"/>
        <end position="315"/>
    </location>
</feature>
<feature type="region of interest" description="Disordered" evidence="1">
    <location>
        <begin position="362"/>
        <end position="418"/>
    </location>
</feature>
<evidence type="ECO:0000256" key="2">
    <source>
        <dbReference type="SAM" id="Phobius"/>
    </source>
</evidence>
<feature type="region of interest" description="Disordered" evidence="1">
    <location>
        <begin position="27"/>
        <end position="107"/>
    </location>
</feature>
<keyword evidence="2" id="KW-1133">Transmembrane helix</keyword>
<keyword evidence="2" id="KW-0472">Membrane</keyword>
<dbReference type="SUPFAM" id="SSF56112">
    <property type="entry name" value="Protein kinase-like (PK-like)"/>
    <property type="match status" value="1"/>
</dbReference>
<reference evidence="5" key="1">
    <citation type="journal article" date="2019" name="Int. J. Syst. Evol. Microbiol.">
        <title>The Global Catalogue of Microorganisms (GCM) 10K type strain sequencing project: providing services to taxonomists for standard genome sequencing and annotation.</title>
        <authorList>
            <consortium name="The Broad Institute Genomics Platform"/>
            <consortium name="The Broad Institute Genome Sequencing Center for Infectious Disease"/>
            <person name="Wu L."/>
            <person name="Ma J."/>
        </authorList>
    </citation>
    <scope>NUCLEOTIDE SEQUENCE [LARGE SCALE GENOMIC DNA]</scope>
    <source>
        <strain evidence="5">CGMCC 4.7304</strain>
    </source>
</reference>
<dbReference type="Gene3D" id="1.10.510.10">
    <property type="entry name" value="Transferase(Phosphotransferase) domain 1"/>
    <property type="match status" value="1"/>
</dbReference>
<dbReference type="InterPro" id="IPR011009">
    <property type="entry name" value="Kinase-like_dom_sf"/>
</dbReference>
<evidence type="ECO:0000259" key="3">
    <source>
        <dbReference type="PROSITE" id="PS50011"/>
    </source>
</evidence>
<sequence>MHGAPEGAGARSRAVRAGAVAAYRAGARAAVEGRATPTGSATWGGGSAASGTAPAPGPRIAGSPVHGAVAERPAGAAPGANSPRGEAGSAGEPVHPLTGVRPGGARTVAAPAWGGTAPGGPLAAERARQARMVVVGAVTERWAPELASPVQESWQLAPPVGPAADLWGLGALLFRIVQGRAPFPEESTAELVQLVCAQPPASAEDCGALRPVVESLMRKDPTERPDFEELRGWLRSLIRSAPEPDIGSRTVTVPPLERTAGGSGGGAGGSRLPILRRRGELARRRRSRPTGEEDQGSAAHGRHKRPAEGRPRRGAEAPAQEQYGEQRRGARSLGRLLLGLILLALIGAVLYAMLFMPRASESADRTGNTGAGSAAPAAPDGTGAAGGAGRQDSSGGSGPGVQEAQTTRPGGVGDGFTVRQDSKGFSVAVAKEWQRQGENARGQVVYGGGDFRLIVVPGRDRVEQFGGDPMAYQADREPELAPYRSSSWSSASGLRKVEVGGRTSAEGAFNWNDSGGHQVYVRNSAMLLDGAYHVLQVIGPMTEQRAVDAYFEQAAATYRAG</sequence>
<dbReference type="EMBL" id="JBHSPB010000009">
    <property type="protein sequence ID" value="MFC5721774.1"/>
    <property type="molecule type" value="Genomic_DNA"/>
</dbReference>